<feature type="signal peptide" evidence="4">
    <location>
        <begin position="1"/>
        <end position="24"/>
    </location>
</feature>
<keyword evidence="4" id="KW-0732">Signal</keyword>
<dbReference type="GO" id="GO:0005509">
    <property type="term" value="F:calcium ion binding"/>
    <property type="evidence" value="ECO:0007669"/>
    <property type="project" value="InterPro"/>
</dbReference>
<feature type="compositionally biased region" description="Gly residues" evidence="3">
    <location>
        <begin position="180"/>
        <end position="189"/>
    </location>
</feature>
<dbReference type="PANTHER" id="PTHR10827">
    <property type="entry name" value="RETICULOCALBIN"/>
    <property type="match status" value="1"/>
</dbReference>
<evidence type="ECO:0000256" key="2">
    <source>
        <dbReference type="ARBA" id="ARBA00022737"/>
    </source>
</evidence>
<keyword evidence="7" id="KW-1185">Reference proteome</keyword>
<dbReference type="AlphaFoldDB" id="A0A4Q9VX57"/>
<gene>
    <name evidence="6" type="ORF">EYW49_02045</name>
</gene>
<keyword evidence="1" id="KW-0479">Metal-binding</keyword>
<organism evidence="6 7">
    <name type="scientific">Siculibacillus lacustris</name>
    <dbReference type="NCBI Taxonomy" id="1549641"/>
    <lineage>
        <taxon>Bacteria</taxon>
        <taxon>Pseudomonadati</taxon>
        <taxon>Pseudomonadota</taxon>
        <taxon>Alphaproteobacteria</taxon>
        <taxon>Hyphomicrobiales</taxon>
        <taxon>Ancalomicrobiaceae</taxon>
        <taxon>Siculibacillus</taxon>
    </lineage>
</organism>
<keyword evidence="2" id="KW-0677">Repeat</keyword>
<dbReference type="Proteomes" id="UP000292781">
    <property type="component" value="Unassembled WGS sequence"/>
</dbReference>
<name>A0A4Q9VX57_9HYPH</name>
<evidence type="ECO:0000256" key="1">
    <source>
        <dbReference type="ARBA" id="ARBA00022723"/>
    </source>
</evidence>
<evidence type="ECO:0000259" key="5">
    <source>
        <dbReference type="PROSITE" id="PS50222"/>
    </source>
</evidence>
<feature type="chain" id="PRO_5020364868" description="EF-hand domain-containing protein" evidence="4">
    <location>
        <begin position="25"/>
        <end position="210"/>
    </location>
</feature>
<dbReference type="SMART" id="SM00054">
    <property type="entry name" value="EFh"/>
    <property type="match status" value="3"/>
</dbReference>
<dbReference type="PROSITE" id="PS00018">
    <property type="entry name" value="EF_HAND_1"/>
    <property type="match status" value="2"/>
</dbReference>
<evidence type="ECO:0000313" key="7">
    <source>
        <dbReference type="Proteomes" id="UP000292781"/>
    </source>
</evidence>
<dbReference type="InterPro" id="IPR018247">
    <property type="entry name" value="EF_Hand_1_Ca_BS"/>
</dbReference>
<evidence type="ECO:0000313" key="6">
    <source>
        <dbReference type="EMBL" id="TBW40960.1"/>
    </source>
</evidence>
<feature type="domain" description="EF-hand" evidence="5">
    <location>
        <begin position="143"/>
        <end position="178"/>
    </location>
</feature>
<dbReference type="Pfam" id="PF13499">
    <property type="entry name" value="EF-hand_7"/>
    <property type="match status" value="1"/>
</dbReference>
<feature type="domain" description="EF-hand" evidence="5">
    <location>
        <begin position="87"/>
        <end position="122"/>
    </location>
</feature>
<reference evidence="6 7" key="1">
    <citation type="submission" date="2019-02" db="EMBL/GenBank/DDBJ databases">
        <title>Siculibacillus lacustris gen. nov., sp. nov., a new rosette-forming bacterium isolated from a freshwater crater lake (Lake St. Ana, Romania).</title>
        <authorList>
            <person name="Felfoldi T."/>
            <person name="Marton Z."/>
            <person name="Szabo A."/>
            <person name="Mentes A."/>
            <person name="Boka K."/>
            <person name="Marialigeti K."/>
            <person name="Mathe I."/>
            <person name="Koncz M."/>
            <person name="Schumann P."/>
            <person name="Toth E."/>
        </authorList>
    </citation>
    <scope>NUCLEOTIDE SEQUENCE [LARGE SCALE GENOMIC DNA]</scope>
    <source>
        <strain evidence="6 7">SA-279</strain>
    </source>
</reference>
<evidence type="ECO:0000256" key="3">
    <source>
        <dbReference type="SAM" id="MobiDB-lite"/>
    </source>
</evidence>
<protein>
    <recommendedName>
        <fullName evidence="5">EF-hand domain-containing protein</fullName>
    </recommendedName>
</protein>
<dbReference type="Gene3D" id="1.10.238.10">
    <property type="entry name" value="EF-hand"/>
    <property type="match status" value="3"/>
</dbReference>
<dbReference type="PROSITE" id="PS50222">
    <property type="entry name" value="EF_HAND_2"/>
    <property type="match status" value="2"/>
</dbReference>
<dbReference type="SUPFAM" id="SSF47473">
    <property type="entry name" value="EF-hand"/>
    <property type="match status" value="1"/>
</dbReference>
<evidence type="ECO:0000256" key="4">
    <source>
        <dbReference type="SAM" id="SignalP"/>
    </source>
</evidence>
<dbReference type="PANTHER" id="PTHR10827:SF98">
    <property type="entry name" value="45 KDA CALCIUM-BINDING PROTEIN"/>
    <property type="match status" value="1"/>
</dbReference>
<dbReference type="InterPro" id="IPR002048">
    <property type="entry name" value="EF_hand_dom"/>
</dbReference>
<dbReference type="Pfam" id="PF13405">
    <property type="entry name" value="EF-hand_6"/>
    <property type="match status" value="1"/>
</dbReference>
<dbReference type="Pfam" id="PF13202">
    <property type="entry name" value="EF-hand_5"/>
    <property type="match status" value="1"/>
</dbReference>
<comment type="caution">
    <text evidence="6">The sequence shown here is derived from an EMBL/GenBank/DDBJ whole genome shotgun (WGS) entry which is preliminary data.</text>
</comment>
<proteinExistence type="predicted"/>
<sequence>MKTWTKALIGVAALAVTAAGVAHARGPMGACGNPDTMGYGPAWGDHAGGPGMKGGMAGPHGWGHAQMVDRMFDKLDTDKDGAVTLAEAMAFVDARFDKIDTNHDGVIDRAEIDSWVGRRAPKAAEHFLAQHDLDGDGKVTKAEFEKPAKKLFALFDRNDDGKVTKDELEKAHAAMPHGPMGPGHGGMMPGGMPWMSPGDAPAAPPAPPAK</sequence>
<feature type="region of interest" description="Disordered" evidence="3">
    <location>
        <begin position="174"/>
        <end position="210"/>
    </location>
</feature>
<accession>A0A4Q9VX57</accession>
<dbReference type="OrthoDB" id="8404005at2"/>
<dbReference type="RefSeq" id="WP_131305450.1">
    <property type="nucleotide sequence ID" value="NZ_SJFN01000002.1"/>
</dbReference>
<dbReference type="EMBL" id="SJFN01000002">
    <property type="protein sequence ID" value="TBW40960.1"/>
    <property type="molecule type" value="Genomic_DNA"/>
</dbReference>
<dbReference type="InterPro" id="IPR011992">
    <property type="entry name" value="EF-hand-dom_pair"/>
</dbReference>